<evidence type="ECO:0000313" key="3">
    <source>
        <dbReference type="Proteomes" id="UP000265520"/>
    </source>
</evidence>
<organism evidence="2 3">
    <name type="scientific">Trifolium medium</name>
    <dbReference type="NCBI Taxonomy" id="97028"/>
    <lineage>
        <taxon>Eukaryota</taxon>
        <taxon>Viridiplantae</taxon>
        <taxon>Streptophyta</taxon>
        <taxon>Embryophyta</taxon>
        <taxon>Tracheophyta</taxon>
        <taxon>Spermatophyta</taxon>
        <taxon>Magnoliopsida</taxon>
        <taxon>eudicotyledons</taxon>
        <taxon>Gunneridae</taxon>
        <taxon>Pentapetalae</taxon>
        <taxon>rosids</taxon>
        <taxon>fabids</taxon>
        <taxon>Fabales</taxon>
        <taxon>Fabaceae</taxon>
        <taxon>Papilionoideae</taxon>
        <taxon>50 kb inversion clade</taxon>
        <taxon>NPAAA clade</taxon>
        <taxon>Hologalegina</taxon>
        <taxon>IRL clade</taxon>
        <taxon>Trifolieae</taxon>
        <taxon>Trifolium</taxon>
    </lineage>
</organism>
<feature type="region of interest" description="Disordered" evidence="1">
    <location>
        <begin position="1"/>
        <end position="47"/>
    </location>
</feature>
<accession>A0A392RAV8</accession>
<sequence length="47" mass="5471">MPNTREDPSKWDKQNHVTQQPRNQGNEHEQRPNARNVLTCSLAKDNS</sequence>
<feature type="non-terminal residue" evidence="2">
    <location>
        <position position="47"/>
    </location>
</feature>
<comment type="caution">
    <text evidence="2">The sequence shown here is derived from an EMBL/GenBank/DDBJ whole genome shotgun (WGS) entry which is preliminary data.</text>
</comment>
<keyword evidence="3" id="KW-1185">Reference proteome</keyword>
<dbReference type="AlphaFoldDB" id="A0A392RAV8"/>
<dbReference type="EMBL" id="LXQA010207052">
    <property type="protein sequence ID" value="MCI33743.1"/>
    <property type="molecule type" value="Genomic_DNA"/>
</dbReference>
<proteinExistence type="predicted"/>
<evidence type="ECO:0000313" key="2">
    <source>
        <dbReference type="EMBL" id="MCI33743.1"/>
    </source>
</evidence>
<feature type="compositionally biased region" description="Basic and acidic residues" evidence="1">
    <location>
        <begin position="1"/>
        <end position="15"/>
    </location>
</feature>
<feature type="compositionally biased region" description="Polar residues" evidence="1">
    <location>
        <begin position="36"/>
        <end position="47"/>
    </location>
</feature>
<protein>
    <submittedName>
        <fullName evidence="2">Uncharacterized protein</fullName>
    </submittedName>
</protein>
<evidence type="ECO:0000256" key="1">
    <source>
        <dbReference type="SAM" id="MobiDB-lite"/>
    </source>
</evidence>
<name>A0A392RAV8_9FABA</name>
<reference evidence="2 3" key="1">
    <citation type="journal article" date="2018" name="Front. Plant Sci.">
        <title>Red Clover (Trifolium pratense) and Zigzag Clover (T. medium) - A Picture of Genomic Similarities and Differences.</title>
        <authorList>
            <person name="Dluhosova J."/>
            <person name="Istvanek J."/>
            <person name="Nedelnik J."/>
            <person name="Repkova J."/>
        </authorList>
    </citation>
    <scope>NUCLEOTIDE SEQUENCE [LARGE SCALE GENOMIC DNA]</scope>
    <source>
        <strain evidence="3">cv. 10/8</strain>
        <tissue evidence="2">Leaf</tissue>
    </source>
</reference>
<dbReference type="Proteomes" id="UP000265520">
    <property type="component" value="Unassembled WGS sequence"/>
</dbReference>